<evidence type="ECO:0000256" key="1">
    <source>
        <dbReference type="SAM" id="MobiDB-lite"/>
    </source>
</evidence>
<feature type="compositionally biased region" description="Basic and acidic residues" evidence="1">
    <location>
        <begin position="9"/>
        <end position="20"/>
    </location>
</feature>
<protein>
    <submittedName>
        <fullName evidence="2">Uncharacterized protein</fullName>
    </submittedName>
</protein>
<dbReference type="RefSeq" id="WP_346189147.1">
    <property type="nucleotide sequence ID" value="NZ_BAABRL010000008.1"/>
</dbReference>
<name>A0ABP9V1D0_9BACT</name>
<sequence>MNIQSLFSGEERSSSDDTKKTPQGQGKVYFVYRSEYEYPLGHRVVSFDSPNLLEWFKDHWVRERRWNDDLAEKRTEKILQGHVYGFEDVWEAMWDQRKDPPQNLEQLREFIESIDYFEGELCYQDGAIECLTNNDDIDISWYLFDEQYAQENRDRVAYLLHDDWRLPESVTSGVGPFPGGPAKELSEGSLEAQQGSVYCLFLSALDGQTLSDITGAYRFKGVSLPDFAEFLRGQSVRIEETAWGTQRPEWPEELLLLRALVQQSQEQGLEDFMAKVDSKLINQEMTQARPLNDLRHSVSRPELMTGDAEACARDLESLRAYVKEQEKNSSQAHDYQTLSRLQLSPHLCQIRFDTEEVRKDTKRVTSRSTKAYLFFDDQWATSHPDLAQSLLHYARGWQVLHQD</sequence>
<feature type="region of interest" description="Disordered" evidence="1">
    <location>
        <begin position="1"/>
        <end position="22"/>
    </location>
</feature>
<proteinExistence type="predicted"/>
<organism evidence="2 3">
    <name type="scientific">Rubritalea halochordaticola</name>
    <dbReference type="NCBI Taxonomy" id="714537"/>
    <lineage>
        <taxon>Bacteria</taxon>
        <taxon>Pseudomonadati</taxon>
        <taxon>Verrucomicrobiota</taxon>
        <taxon>Verrucomicrobiia</taxon>
        <taxon>Verrucomicrobiales</taxon>
        <taxon>Rubritaleaceae</taxon>
        <taxon>Rubritalea</taxon>
    </lineage>
</organism>
<evidence type="ECO:0000313" key="3">
    <source>
        <dbReference type="Proteomes" id="UP001424741"/>
    </source>
</evidence>
<accession>A0ABP9V1D0</accession>
<evidence type="ECO:0000313" key="2">
    <source>
        <dbReference type="EMBL" id="GAA5496478.1"/>
    </source>
</evidence>
<keyword evidence="3" id="KW-1185">Reference proteome</keyword>
<reference evidence="2 3" key="1">
    <citation type="submission" date="2024-02" db="EMBL/GenBank/DDBJ databases">
        <title>Rubritalea halochordaticola NBRC 107102.</title>
        <authorList>
            <person name="Ichikawa N."/>
            <person name="Katano-Makiyama Y."/>
            <person name="Hidaka K."/>
        </authorList>
    </citation>
    <scope>NUCLEOTIDE SEQUENCE [LARGE SCALE GENOMIC DNA]</scope>
    <source>
        <strain evidence="2 3">NBRC 107102</strain>
    </source>
</reference>
<dbReference type="Proteomes" id="UP001424741">
    <property type="component" value="Unassembled WGS sequence"/>
</dbReference>
<dbReference type="EMBL" id="BAABRL010000008">
    <property type="protein sequence ID" value="GAA5496478.1"/>
    <property type="molecule type" value="Genomic_DNA"/>
</dbReference>
<comment type="caution">
    <text evidence="2">The sequence shown here is derived from an EMBL/GenBank/DDBJ whole genome shotgun (WGS) entry which is preliminary data.</text>
</comment>
<gene>
    <name evidence="2" type="ORF">Rhal01_02662</name>
</gene>